<proteinExistence type="predicted"/>
<evidence type="ECO:0000256" key="1">
    <source>
        <dbReference type="SAM" id="Coils"/>
    </source>
</evidence>
<keyword evidence="1" id="KW-0175">Coiled coil</keyword>
<sequence>MKEEKQDELKRKIKLKQEELEDEYYAKRKEFSEKLDLFSQTNHDLSQMYNELNFNAHQALKEMQSEPEYFTSAEQINQQLQSMNYEVYQTKRRKLLNEWEEYEEDYRKQKRNLEDDLDSIRRMKDGY</sequence>
<name>A0A2Z6TNZ7_9LACO</name>
<feature type="coiled-coil region" evidence="1">
    <location>
        <begin position="85"/>
        <end position="123"/>
    </location>
</feature>
<accession>A0A2Z6TNZ7</accession>
<keyword evidence="3" id="KW-1185">Reference proteome</keyword>
<protein>
    <submittedName>
        <fullName evidence="2">Uncharacterized protein</fullName>
    </submittedName>
</protein>
<dbReference type="AlphaFoldDB" id="A0A2Z6TNZ7"/>
<dbReference type="Proteomes" id="UP000257317">
    <property type="component" value="Unassembled WGS sequence"/>
</dbReference>
<gene>
    <name evidence="2" type="ORF">LrDSM24759_04010</name>
</gene>
<dbReference type="RefSeq" id="WP_117117834.1">
    <property type="nucleotide sequence ID" value="NZ_BFBY01000002.1"/>
</dbReference>
<reference evidence="3" key="1">
    <citation type="submission" date="2018-03" db="EMBL/GenBank/DDBJ databases">
        <title>New taxa in the Lactobacillus gasseri group.</title>
        <authorList>
            <person name="Tanizawa Y."/>
            <person name="Tohno M."/>
            <person name="Endo A."/>
            <person name="Arita M."/>
        </authorList>
    </citation>
    <scope>NUCLEOTIDE SEQUENCE [LARGE SCALE GENOMIC DNA]</scope>
    <source>
        <strain evidence="3">DSM 24759</strain>
    </source>
</reference>
<evidence type="ECO:0000313" key="2">
    <source>
        <dbReference type="EMBL" id="GBG04487.1"/>
    </source>
</evidence>
<organism evidence="2 3">
    <name type="scientific">Lactobacillus rodentium</name>
    <dbReference type="NCBI Taxonomy" id="947835"/>
    <lineage>
        <taxon>Bacteria</taxon>
        <taxon>Bacillati</taxon>
        <taxon>Bacillota</taxon>
        <taxon>Bacilli</taxon>
        <taxon>Lactobacillales</taxon>
        <taxon>Lactobacillaceae</taxon>
        <taxon>Lactobacillus</taxon>
    </lineage>
</organism>
<dbReference type="EMBL" id="BFBY01000002">
    <property type="protein sequence ID" value="GBG04487.1"/>
    <property type="molecule type" value="Genomic_DNA"/>
</dbReference>
<evidence type="ECO:0000313" key="3">
    <source>
        <dbReference type="Proteomes" id="UP000257317"/>
    </source>
</evidence>
<comment type="caution">
    <text evidence="2">The sequence shown here is derived from an EMBL/GenBank/DDBJ whole genome shotgun (WGS) entry which is preliminary data.</text>
</comment>